<dbReference type="Gene3D" id="2.40.50.90">
    <property type="match status" value="1"/>
</dbReference>
<dbReference type="InterPro" id="IPR036415">
    <property type="entry name" value="Lamin_tail_dom_sf"/>
</dbReference>
<dbReference type="RefSeq" id="WP_242381142.1">
    <property type="nucleotide sequence ID" value="NZ_JAKRKC020000002.1"/>
</dbReference>
<evidence type="ECO:0000313" key="2">
    <source>
        <dbReference type="EMBL" id="MCK2220094.1"/>
    </source>
</evidence>
<reference evidence="2 3" key="1">
    <citation type="submission" date="2022-04" db="EMBL/GenBank/DDBJ databases">
        <title>Genome draft of Actinomadura sp. ATCC 31491.</title>
        <authorList>
            <person name="Shi X."/>
            <person name="Du Y."/>
        </authorList>
    </citation>
    <scope>NUCLEOTIDE SEQUENCE [LARGE SCALE GENOMIC DNA]</scope>
    <source>
        <strain evidence="2 3">ATCC 31491</strain>
    </source>
</reference>
<sequence>MSYTLLRGTFVIRYPDLPRRGPEPDGDTVKFRPDNPALVERLARHSGRPPGINRRGVSVRLEAIDALETHFAETHQEPAGALAARDELLRLLGFTNVTFWDDLPNTVRSADQDELRGHVLSNGIDANGRLIAFAYAGDHPGPDGSAVFLDGPLADGSVNAALLSAGLVYPAFYATLPAELRTHLAEVSAQARRKALPSGIWPRSTGDPNGPATIAGLTAAEQLVMWPKLFRRIVPYLAEGFTDFSHFDAWLRADPVHRDDQLFLLDKLERGNLHDVVRASGQQVQLTVWPERFVIDPDPAPPGAPVRPPLIAAGDLLIVAALPDPAGADRGAESVTLLNLTPDAVDLSGWSLSDTGGGRLALSGSIAGGATLRVTPGAALRLGNQGDGLVLVDEAGTTIDQVTYKADQVRAGRTICFGR</sequence>
<dbReference type="InterPro" id="IPR001322">
    <property type="entry name" value="Lamin_tail_dom"/>
</dbReference>
<keyword evidence="3" id="KW-1185">Reference proteome</keyword>
<accession>A0ABT0G6F8</accession>
<proteinExistence type="predicted"/>
<comment type="caution">
    <text evidence="2">The sequence shown here is derived from an EMBL/GenBank/DDBJ whole genome shotgun (WGS) entry which is preliminary data.</text>
</comment>
<dbReference type="InterPro" id="IPR035437">
    <property type="entry name" value="SNase_OB-fold_sf"/>
</dbReference>
<protein>
    <submittedName>
        <fullName evidence="2">Lamin tail domain-containing protein</fullName>
    </submittedName>
</protein>
<dbReference type="SUPFAM" id="SSF50199">
    <property type="entry name" value="Staphylococcal nuclease"/>
    <property type="match status" value="1"/>
</dbReference>
<dbReference type="Proteomes" id="UP001317259">
    <property type="component" value="Unassembled WGS sequence"/>
</dbReference>
<dbReference type="SUPFAM" id="SSF74853">
    <property type="entry name" value="Lamin A/C globular tail domain"/>
    <property type="match status" value="1"/>
</dbReference>
<dbReference type="PROSITE" id="PS51841">
    <property type="entry name" value="LTD"/>
    <property type="match status" value="1"/>
</dbReference>
<evidence type="ECO:0000259" key="1">
    <source>
        <dbReference type="PROSITE" id="PS51841"/>
    </source>
</evidence>
<organism evidence="2 3">
    <name type="scientific">Actinomadura luzonensis</name>
    <dbReference type="NCBI Taxonomy" id="2805427"/>
    <lineage>
        <taxon>Bacteria</taxon>
        <taxon>Bacillati</taxon>
        <taxon>Actinomycetota</taxon>
        <taxon>Actinomycetes</taxon>
        <taxon>Streptosporangiales</taxon>
        <taxon>Thermomonosporaceae</taxon>
        <taxon>Actinomadura</taxon>
    </lineage>
</organism>
<name>A0ABT0G6F8_9ACTN</name>
<dbReference type="Pfam" id="PF00932">
    <property type="entry name" value="LTD"/>
    <property type="match status" value="1"/>
</dbReference>
<evidence type="ECO:0000313" key="3">
    <source>
        <dbReference type="Proteomes" id="UP001317259"/>
    </source>
</evidence>
<feature type="domain" description="LTD" evidence="1">
    <location>
        <begin position="304"/>
        <end position="406"/>
    </location>
</feature>
<dbReference type="EMBL" id="JAKRKC020000002">
    <property type="protein sequence ID" value="MCK2220094.1"/>
    <property type="molecule type" value="Genomic_DNA"/>
</dbReference>
<gene>
    <name evidence="2" type="ORF">MF672_040805</name>
</gene>